<keyword evidence="4 5" id="KW-0720">Serine protease</keyword>
<evidence type="ECO:0000313" key="9">
    <source>
        <dbReference type="EMBL" id="MBI3540477.1"/>
    </source>
</evidence>
<dbReference type="InterPro" id="IPR015500">
    <property type="entry name" value="Peptidase_S8_subtilisin-rel"/>
</dbReference>
<evidence type="ECO:0000256" key="6">
    <source>
        <dbReference type="SAM" id="MobiDB-lite"/>
    </source>
</evidence>
<reference evidence="9" key="1">
    <citation type="submission" date="2020-07" db="EMBL/GenBank/DDBJ databases">
        <title>Huge and variable diversity of episymbiotic CPR bacteria and DPANN archaea in groundwater ecosystems.</title>
        <authorList>
            <person name="He C.Y."/>
            <person name="Keren R."/>
            <person name="Whittaker M."/>
            <person name="Farag I.F."/>
            <person name="Doudna J."/>
            <person name="Cate J.H.D."/>
            <person name="Banfield J.F."/>
        </authorList>
    </citation>
    <scope>NUCLEOTIDE SEQUENCE</scope>
    <source>
        <strain evidence="9">NC_groundwater_928_Pr1_S-0.2um_72_17</strain>
    </source>
</reference>
<dbReference type="InterPro" id="IPR036852">
    <property type="entry name" value="Peptidase_S8/S53_dom_sf"/>
</dbReference>
<evidence type="ECO:0000256" key="1">
    <source>
        <dbReference type="ARBA" id="ARBA00011073"/>
    </source>
</evidence>
<keyword evidence="2 5" id="KW-0645">Protease</keyword>
<dbReference type="EMBL" id="JACQAY010000313">
    <property type="protein sequence ID" value="MBI3540477.1"/>
    <property type="molecule type" value="Genomic_DNA"/>
</dbReference>
<feature type="chain" id="PRO_5039020419" evidence="7">
    <location>
        <begin position="20"/>
        <end position="616"/>
    </location>
</feature>
<evidence type="ECO:0000256" key="4">
    <source>
        <dbReference type="ARBA" id="ARBA00022825"/>
    </source>
</evidence>
<dbReference type="AlphaFoldDB" id="A0A9D6L621"/>
<evidence type="ECO:0000256" key="7">
    <source>
        <dbReference type="SAM" id="SignalP"/>
    </source>
</evidence>
<comment type="similarity">
    <text evidence="1 5">Belongs to the peptidase S8 family.</text>
</comment>
<dbReference type="PANTHER" id="PTHR43806">
    <property type="entry name" value="PEPTIDASE S8"/>
    <property type="match status" value="1"/>
</dbReference>
<dbReference type="InterPro" id="IPR050131">
    <property type="entry name" value="Peptidase_S8_subtilisin-like"/>
</dbReference>
<feature type="active site" description="Charge relay system" evidence="5">
    <location>
        <position position="225"/>
    </location>
</feature>
<dbReference type="GO" id="GO:0006508">
    <property type="term" value="P:proteolysis"/>
    <property type="evidence" value="ECO:0007669"/>
    <property type="project" value="UniProtKB-KW"/>
</dbReference>
<dbReference type="Gene3D" id="2.60.40.4070">
    <property type="match status" value="1"/>
</dbReference>
<dbReference type="PROSITE" id="PS51892">
    <property type="entry name" value="SUBTILASE"/>
    <property type="match status" value="1"/>
</dbReference>
<dbReference type="PRINTS" id="PR00723">
    <property type="entry name" value="SUBTILISIN"/>
</dbReference>
<accession>A0A9D6L621</accession>
<dbReference type="Pfam" id="PF00082">
    <property type="entry name" value="Peptidase_S8"/>
    <property type="match status" value="1"/>
</dbReference>
<feature type="region of interest" description="Disordered" evidence="6">
    <location>
        <begin position="161"/>
        <end position="182"/>
    </location>
</feature>
<keyword evidence="7" id="KW-0732">Signal</keyword>
<dbReference type="Gene3D" id="3.40.50.200">
    <property type="entry name" value="Peptidase S8/S53 domain"/>
    <property type="match status" value="1"/>
</dbReference>
<sequence>MNIMIPVTVLALAAPSFTAAPAAAVPAPLPTAAASRLDPALAGAIASGDPTPIPVWVTFADKGERDPADLAARLDAARAALSPRSLARRRRAHVWPLVDYRDLPLEPAYLEALAHDGLDVVAWSRWLNRVAVRLPAAQLPALAQLPFVARVTPVERMRRSLDPAPGEALPPRAAPAPQPPTAAERARAVASVDYGMSIHMLKQMNVPAVHDSGYIGTGMLVCVIDDGFNGYPTHEAFQTIAIAPGMQRDFVDKDTVVTGVSGGGAHGTSVLGCVAGNKPGTYVGSAYGASFALARTEVDPTETPVEMLYWGMGAEWADSLGADLITSSLGYSTFDNPADSYTYAQMDGHTTTVTRAAEIAASKGILVVNAVGNEGSLPWHYLIAPADVRTDSLIAVGAVDRNGVVASFSSYGPNAAGCTKPDLSARGVADTLVSSAGPTTYFTGGGTSFATPLLAGLATCLLEARPGWTPSVVARAMRETASQSASPDNHMGWGIPNGLAALRWDPAVSAVVSPPQPAFGLRMIGPNPLRASGPPLRLQLGLGMGNRRLASARVRVMDALGRELRTLWSGSLCCDETIGITWDGRDASGARARPGLYVVTLESGGGRSGQRIVLLP</sequence>
<dbReference type="SUPFAM" id="SSF52743">
    <property type="entry name" value="Subtilisin-like"/>
    <property type="match status" value="1"/>
</dbReference>
<feature type="signal peptide" evidence="7">
    <location>
        <begin position="1"/>
        <end position="19"/>
    </location>
</feature>
<feature type="active site" description="Charge relay system" evidence="5">
    <location>
        <position position="266"/>
    </location>
</feature>
<keyword evidence="3 5" id="KW-0378">Hydrolase</keyword>
<protein>
    <submittedName>
        <fullName evidence="9">S8 family serine peptidase</fullName>
    </submittedName>
</protein>
<proteinExistence type="inferred from homology"/>
<feature type="domain" description="Peptidase S8/S53" evidence="8">
    <location>
        <begin position="216"/>
        <end position="494"/>
    </location>
</feature>
<gene>
    <name evidence="9" type="ORF">HY076_09415</name>
</gene>
<feature type="active site" description="Charge relay system" evidence="5">
    <location>
        <position position="448"/>
    </location>
</feature>
<dbReference type="GO" id="GO:0004252">
    <property type="term" value="F:serine-type endopeptidase activity"/>
    <property type="evidence" value="ECO:0007669"/>
    <property type="project" value="UniProtKB-UniRule"/>
</dbReference>
<evidence type="ECO:0000256" key="5">
    <source>
        <dbReference type="PROSITE-ProRule" id="PRU01240"/>
    </source>
</evidence>
<dbReference type="PANTHER" id="PTHR43806:SF67">
    <property type="entry name" value="EGF-LIKE DOMAIN-CONTAINING PROTEIN"/>
    <property type="match status" value="1"/>
</dbReference>
<comment type="caution">
    <text evidence="9">The sequence shown here is derived from an EMBL/GenBank/DDBJ whole genome shotgun (WGS) entry which is preliminary data.</text>
</comment>
<evidence type="ECO:0000313" key="10">
    <source>
        <dbReference type="Proteomes" id="UP000807850"/>
    </source>
</evidence>
<dbReference type="InterPro" id="IPR000209">
    <property type="entry name" value="Peptidase_S8/S53_dom"/>
</dbReference>
<dbReference type="Proteomes" id="UP000807850">
    <property type="component" value="Unassembled WGS sequence"/>
</dbReference>
<evidence type="ECO:0000259" key="8">
    <source>
        <dbReference type="Pfam" id="PF00082"/>
    </source>
</evidence>
<evidence type="ECO:0000256" key="2">
    <source>
        <dbReference type="ARBA" id="ARBA00022670"/>
    </source>
</evidence>
<organism evidence="9 10">
    <name type="scientific">Eiseniibacteriota bacterium</name>
    <dbReference type="NCBI Taxonomy" id="2212470"/>
    <lineage>
        <taxon>Bacteria</taxon>
        <taxon>Candidatus Eiseniibacteriota</taxon>
    </lineage>
</organism>
<evidence type="ECO:0000256" key="3">
    <source>
        <dbReference type="ARBA" id="ARBA00022801"/>
    </source>
</evidence>
<name>A0A9D6L621_UNCEI</name>